<evidence type="ECO:0000313" key="1">
    <source>
        <dbReference type="EMBL" id="MBE0368956.1"/>
    </source>
</evidence>
<evidence type="ECO:0000313" key="2">
    <source>
        <dbReference type="Proteomes" id="UP000615755"/>
    </source>
</evidence>
<accession>A0ABR9ED95</accession>
<sequence length="39" mass="4574">MIYKTHANLHISNDRVYICEREFITPMRNTTKVLIGASH</sequence>
<organism evidence="1 2">
    <name type="scientific">Pseudoalteromonas aurantia 208</name>
    <dbReference type="NCBI Taxonomy" id="1314867"/>
    <lineage>
        <taxon>Bacteria</taxon>
        <taxon>Pseudomonadati</taxon>
        <taxon>Pseudomonadota</taxon>
        <taxon>Gammaproteobacteria</taxon>
        <taxon>Alteromonadales</taxon>
        <taxon>Pseudoalteromonadaceae</taxon>
        <taxon>Pseudoalteromonas</taxon>
    </lineage>
</organism>
<keyword evidence="2" id="KW-1185">Reference proteome</keyword>
<comment type="caution">
    <text evidence="1">The sequence shown here is derived from an EMBL/GenBank/DDBJ whole genome shotgun (WGS) entry which is preliminary data.</text>
</comment>
<dbReference type="Proteomes" id="UP000615755">
    <property type="component" value="Unassembled WGS sequence"/>
</dbReference>
<gene>
    <name evidence="1" type="ORF">PAUR_a2696</name>
</gene>
<name>A0ABR9ED95_9GAMM</name>
<protein>
    <submittedName>
        <fullName evidence="1">Uncharacterized protein</fullName>
    </submittedName>
</protein>
<dbReference type="EMBL" id="AQGV01000012">
    <property type="protein sequence ID" value="MBE0368956.1"/>
    <property type="molecule type" value="Genomic_DNA"/>
</dbReference>
<proteinExistence type="predicted"/>
<reference evidence="1 2" key="1">
    <citation type="submission" date="2015-03" db="EMBL/GenBank/DDBJ databases">
        <title>Genome sequence of Pseudoalteromonas aurantia.</title>
        <authorList>
            <person name="Xie B.-B."/>
            <person name="Rong J.-C."/>
            <person name="Qin Q.-L."/>
            <person name="Zhang Y.-Z."/>
        </authorList>
    </citation>
    <scope>NUCLEOTIDE SEQUENCE [LARGE SCALE GENOMIC DNA]</scope>
    <source>
        <strain evidence="1 2">208</strain>
    </source>
</reference>